<keyword evidence="2" id="KW-1185">Reference proteome</keyword>
<dbReference type="EMBL" id="CP035758">
    <property type="protein sequence ID" value="QBD80386.1"/>
    <property type="molecule type" value="Genomic_DNA"/>
</dbReference>
<evidence type="ECO:0000313" key="1">
    <source>
        <dbReference type="EMBL" id="QBD80386.1"/>
    </source>
</evidence>
<sequence>MHELQSGLQQIMLQATNASREDLDAALQRLEELVSNLPLLPAALLAVGCGALIEQGGRIDEVAPAIFQRTYDALQLAAPFVRACQDAARTRPTETSDPEDAELCVEAYGEQVGTQMPEEAQAWSALEMLCNAALAILMHDARMRQVIGTYEPFTTALQAFPVQNSTIECIRKLLQILENEELIVLHPALRRGYRVRISGLGDNFQLHTLLADALIGDTAQGWLPGNRPNPIVVAAAKDGPCPHTVEENRKFPIAQGVFNLWNWQGLQPDGTLPTGDTASHYWIWNEGTPADIATYEGTRVILLGPPPYNRTWSAGRYFPFIPGQLEVLEVLTQDRTKDWLARLAATPKPEA</sequence>
<name>A0A4P6JZ74_KTERU</name>
<dbReference type="KEGG" id="kbs:EPA93_32205"/>
<accession>A0A4P6JZ74</accession>
<dbReference type="Proteomes" id="UP000290365">
    <property type="component" value="Chromosome"/>
</dbReference>
<dbReference type="OrthoDB" id="4308386at2"/>
<organism evidence="1 2">
    <name type="scientific">Ktedonosporobacter rubrisoli</name>
    <dbReference type="NCBI Taxonomy" id="2509675"/>
    <lineage>
        <taxon>Bacteria</taxon>
        <taxon>Bacillati</taxon>
        <taxon>Chloroflexota</taxon>
        <taxon>Ktedonobacteria</taxon>
        <taxon>Ktedonobacterales</taxon>
        <taxon>Ktedonosporobacteraceae</taxon>
        <taxon>Ktedonosporobacter</taxon>
    </lineage>
</organism>
<evidence type="ECO:0000313" key="2">
    <source>
        <dbReference type="Proteomes" id="UP000290365"/>
    </source>
</evidence>
<protein>
    <submittedName>
        <fullName evidence="1">Uncharacterized protein</fullName>
    </submittedName>
</protein>
<proteinExistence type="predicted"/>
<dbReference type="RefSeq" id="WP_129891450.1">
    <property type="nucleotide sequence ID" value="NZ_CP035758.1"/>
</dbReference>
<dbReference type="AlphaFoldDB" id="A0A4P6JZ74"/>
<gene>
    <name evidence="1" type="ORF">EPA93_32205</name>
</gene>
<reference evidence="1 2" key="1">
    <citation type="submission" date="2019-01" db="EMBL/GenBank/DDBJ databases">
        <title>Ktedonosporobacter rubrisoli SCAWS-G2.</title>
        <authorList>
            <person name="Huang Y."/>
            <person name="Yan B."/>
        </authorList>
    </citation>
    <scope>NUCLEOTIDE SEQUENCE [LARGE SCALE GENOMIC DNA]</scope>
    <source>
        <strain evidence="1 2">SCAWS-G2</strain>
    </source>
</reference>